<protein>
    <submittedName>
        <fullName evidence="1">Uncharacterized protein</fullName>
    </submittedName>
</protein>
<accession>A0A4Q9M5H8</accession>
<dbReference type="Proteomes" id="UP000292957">
    <property type="component" value="Unassembled WGS sequence"/>
</dbReference>
<reference evidence="1" key="1">
    <citation type="submission" date="2019-01" db="EMBL/GenBank/DDBJ databases">
        <title>Draft genome sequences of three monokaryotic isolates of the white-rot basidiomycete fungus Dichomitus squalens.</title>
        <authorList>
            <consortium name="DOE Joint Genome Institute"/>
            <person name="Lopez S.C."/>
            <person name="Andreopoulos B."/>
            <person name="Pangilinan J."/>
            <person name="Lipzen A."/>
            <person name="Riley R."/>
            <person name="Ahrendt S."/>
            <person name="Ng V."/>
            <person name="Barry K."/>
            <person name="Daum C."/>
            <person name="Grigoriev I.V."/>
            <person name="Hilden K.S."/>
            <person name="Makela M.R."/>
            <person name="de Vries R.P."/>
        </authorList>
    </citation>
    <scope>NUCLEOTIDE SEQUENCE [LARGE SCALE GENOMIC DNA]</scope>
    <source>
        <strain evidence="1">OM18370.1</strain>
    </source>
</reference>
<sequence length="72" mass="7791">MSAPSAYEDNGDRFIPLLYLGTLNSLGKEGIMVIPMVLDAPRCHPSRAEADCLSQSCGHYAKIPDGNLRQGK</sequence>
<proteinExistence type="predicted"/>
<gene>
    <name evidence="1" type="ORF">BD311DRAFT_676800</name>
</gene>
<dbReference type="EMBL" id="ML143556">
    <property type="protein sequence ID" value="TBU22139.1"/>
    <property type="molecule type" value="Genomic_DNA"/>
</dbReference>
<dbReference type="AlphaFoldDB" id="A0A4Q9M5H8"/>
<evidence type="ECO:0000313" key="1">
    <source>
        <dbReference type="EMBL" id="TBU22139.1"/>
    </source>
</evidence>
<name>A0A4Q9M5H8_9APHY</name>
<organism evidence="1">
    <name type="scientific">Dichomitus squalens</name>
    <dbReference type="NCBI Taxonomy" id="114155"/>
    <lineage>
        <taxon>Eukaryota</taxon>
        <taxon>Fungi</taxon>
        <taxon>Dikarya</taxon>
        <taxon>Basidiomycota</taxon>
        <taxon>Agaricomycotina</taxon>
        <taxon>Agaricomycetes</taxon>
        <taxon>Polyporales</taxon>
        <taxon>Polyporaceae</taxon>
        <taxon>Dichomitus</taxon>
    </lineage>
</organism>